<dbReference type="SUPFAM" id="SSF52980">
    <property type="entry name" value="Restriction endonuclease-like"/>
    <property type="match status" value="1"/>
</dbReference>
<keyword evidence="2" id="KW-0540">Nuclease</keyword>
<keyword evidence="2" id="KW-0378">Hydrolase</keyword>
<evidence type="ECO:0000313" key="2">
    <source>
        <dbReference type="EMBL" id="MEE3716896.1"/>
    </source>
</evidence>
<evidence type="ECO:0000313" key="3">
    <source>
        <dbReference type="Proteomes" id="UP001333818"/>
    </source>
</evidence>
<dbReference type="CDD" id="cd06260">
    <property type="entry name" value="DUF820-like"/>
    <property type="match status" value="1"/>
</dbReference>
<comment type="caution">
    <text evidence="2">The sequence shown here is derived from an EMBL/GenBank/DDBJ whole genome shotgun (WGS) entry which is preliminary data.</text>
</comment>
<dbReference type="InterPro" id="IPR011335">
    <property type="entry name" value="Restrct_endonuc-II-like"/>
</dbReference>
<dbReference type="EMBL" id="JAZBJZ010000028">
    <property type="protein sequence ID" value="MEE3716896.1"/>
    <property type="molecule type" value="Genomic_DNA"/>
</dbReference>
<proteinExistence type="predicted"/>
<keyword evidence="3" id="KW-1185">Reference proteome</keyword>
<name>A0AAW9Q1Y3_9CYAN</name>
<organism evidence="2 3">
    <name type="scientific">Tumidithrix elongata BACA0141</name>
    <dbReference type="NCBI Taxonomy" id="2716417"/>
    <lineage>
        <taxon>Bacteria</taxon>
        <taxon>Bacillati</taxon>
        <taxon>Cyanobacteriota</taxon>
        <taxon>Cyanophyceae</taxon>
        <taxon>Pseudanabaenales</taxon>
        <taxon>Pseudanabaenaceae</taxon>
        <taxon>Tumidithrix</taxon>
        <taxon>Tumidithrix elongata</taxon>
    </lineage>
</organism>
<keyword evidence="2" id="KW-0255">Endonuclease</keyword>
<dbReference type="PANTHER" id="PTHR47152">
    <property type="entry name" value="SLR2084 PROTEIN-RELATED"/>
    <property type="match status" value="1"/>
</dbReference>
<dbReference type="Pfam" id="PF05685">
    <property type="entry name" value="Uma2"/>
    <property type="match status" value="1"/>
</dbReference>
<reference evidence="2" key="1">
    <citation type="submission" date="2024-01" db="EMBL/GenBank/DDBJ databases">
        <title>Bank of Algae and Cyanobacteria of the Azores (BACA) strain genomes.</title>
        <authorList>
            <person name="Luz R."/>
            <person name="Cordeiro R."/>
            <person name="Fonseca A."/>
            <person name="Goncalves V."/>
        </authorList>
    </citation>
    <scope>NUCLEOTIDE SEQUENCE</scope>
    <source>
        <strain evidence="2">BACA0141</strain>
    </source>
</reference>
<dbReference type="GO" id="GO:0004519">
    <property type="term" value="F:endonuclease activity"/>
    <property type="evidence" value="ECO:0007669"/>
    <property type="project" value="UniProtKB-KW"/>
</dbReference>
<evidence type="ECO:0000259" key="1">
    <source>
        <dbReference type="Pfam" id="PF05685"/>
    </source>
</evidence>
<dbReference type="InterPro" id="IPR008538">
    <property type="entry name" value="Uma2"/>
</dbReference>
<dbReference type="Proteomes" id="UP001333818">
    <property type="component" value="Unassembled WGS sequence"/>
</dbReference>
<accession>A0AAW9Q1Y3</accession>
<protein>
    <submittedName>
        <fullName evidence="2">Uma2 family endonuclease</fullName>
    </submittedName>
</protein>
<feature type="domain" description="Putative restriction endonuclease" evidence="1">
    <location>
        <begin position="29"/>
        <end position="183"/>
    </location>
</feature>
<dbReference type="InterPro" id="IPR012296">
    <property type="entry name" value="Nuclease_put_TT1808"/>
</dbReference>
<gene>
    <name evidence="2" type="ORF">V2H45_09080</name>
</gene>
<dbReference type="Gene3D" id="3.90.1570.10">
    <property type="entry name" value="tt1808, chain A"/>
    <property type="match status" value="1"/>
</dbReference>
<dbReference type="AlphaFoldDB" id="A0AAW9Q1Y3"/>
<dbReference type="RefSeq" id="WP_330483324.1">
    <property type="nucleotide sequence ID" value="NZ_JAZBJZ010000028.1"/>
</dbReference>
<sequence>MVSTAPSPVVTATPPLPNAQRVYVHNLSWDSYQQILEAMGDHRYARLTYDEGTLEIRMPLEGHENSGRLIERLIIILIVELGLKVKTMGSTTLDRPDLLKGTEPDNGYYIQNQPKVAGKIVDLQQDPAPDLVVEVDITHTDINKPALYAQLGVSEFWRYNGRSLYIYQLQDGKYQEVETSPTFPLIEKSTLYDFLSQCQIDEVEAEIAFRAWVRAQIQQRKPNSMESIENAN</sequence>